<dbReference type="InterPro" id="IPR025164">
    <property type="entry name" value="Toastrack_DUF4097"/>
</dbReference>
<dbReference type="Pfam" id="PF13349">
    <property type="entry name" value="DUF4097"/>
    <property type="match status" value="1"/>
</dbReference>
<evidence type="ECO:0000259" key="2">
    <source>
        <dbReference type="Pfam" id="PF13349"/>
    </source>
</evidence>
<evidence type="ECO:0000313" key="4">
    <source>
        <dbReference type="Proteomes" id="UP000036873"/>
    </source>
</evidence>
<feature type="domain" description="DUF4097" evidence="2">
    <location>
        <begin position="98"/>
        <end position="242"/>
    </location>
</feature>
<keyword evidence="1" id="KW-0472">Membrane</keyword>
<dbReference type="RefSeq" id="WP_050741720.1">
    <property type="nucleotide sequence ID" value="NZ_LGYO01000061.1"/>
</dbReference>
<name>A0A0L6TY06_9FIRM</name>
<keyword evidence="1" id="KW-1133">Transmembrane helix</keyword>
<dbReference type="STRING" id="52689.AKG39_17650"/>
<accession>A0A0L6TY06</accession>
<comment type="caution">
    <text evidence="3">The sequence shown here is derived from an EMBL/GenBank/DDBJ whole genome shotgun (WGS) entry which is preliminary data.</text>
</comment>
<keyword evidence="4" id="KW-1185">Reference proteome</keyword>
<reference evidence="4" key="1">
    <citation type="submission" date="2015-07" db="EMBL/GenBank/DDBJ databases">
        <title>Draft genome sequence of Acetobacterium bakii DSM 8293, a potential psychrophilic chemical producer through syngas fermentation.</title>
        <authorList>
            <person name="Song Y."/>
            <person name="Hwang S."/>
            <person name="Cho B.-K."/>
        </authorList>
    </citation>
    <scope>NUCLEOTIDE SEQUENCE [LARGE SCALE GENOMIC DNA]</scope>
    <source>
        <strain evidence="4">DSM 8239</strain>
    </source>
</reference>
<gene>
    <name evidence="3" type="ORF">AKG39_17650</name>
</gene>
<keyword evidence="1" id="KW-0812">Transmembrane</keyword>
<feature type="transmembrane region" description="Helical" evidence="1">
    <location>
        <begin position="12"/>
        <end position="35"/>
    </location>
</feature>
<proteinExistence type="predicted"/>
<dbReference type="OrthoDB" id="357818at2"/>
<dbReference type="AlphaFoldDB" id="A0A0L6TY06"/>
<evidence type="ECO:0000256" key="1">
    <source>
        <dbReference type="SAM" id="Phobius"/>
    </source>
</evidence>
<organism evidence="3 4">
    <name type="scientific">Acetobacterium bakii</name>
    <dbReference type="NCBI Taxonomy" id="52689"/>
    <lineage>
        <taxon>Bacteria</taxon>
        <taxon>Bacillati</taxon>
        <taxon>Bacillota</taxon>
        <taxon>Clostridia</taxon>
        <taxon>Eubacteriales</taxon>
        <taxon>Eubacteriaceae</taxon>
        <taxon>Acetobacterium</taxon>
    </lineage>
</organism>
<sequence>MKTNNHWIKYFGIAFGLIIALGLISMIVNGGILVLSSLGLMRNNILTQQSITKDFNQEYSEKIENMDVNFNAGNLIVQSGDKFMIGGSDLSSGLKIQVENGTLIIEDQGNVNLFGNLLRQKKAPTLVITIPKDTILNRVDLEMGAGRGEINGISAKELNLTQGAGELVATNVQAQSGKLSGGAGAVSFTSVKLHNFDIESGVGLVEIQGQLTGDFKLDCGVGQTILNIDGNAQDYFIDADQGLGPITVNGNKLSENGTGPKTATNSLEVNGGVGAVEINFNPQT</sequence>
<dbReference type="Proteomes" id="UP000036873">
    <property type="component" value="Unassembled WGS sequence"/>
</dbReference>
<evidence type="ECO:0000313" key="3">
    <source>
        <dbReference type="EMBL" id="KNZ40440.1"/>
    </source>
</evidence>
<protein>
    <recommendedName>
        <fullName evidence="2">DUF4097 domain-containing protein</fullName>
    </recommendedName>
</protein>
<dbReference type="EMBL" id="LGYO01000061">
    <property type="protein sequence ID" value="KNZ40440.1"/>
    <property type="molecule type" value="Genomic_DNA"/>
</dbReference>
<dbReference type="Gene3D" id="2.160.20.120">
    <property type="match status" value="1"/>
</dbReference>